<evidence type="ECO:0000256" key="1">
    <source>
        <dbReference type="ARBA" id="ARBA00004196"/>
    </source>
</evidence>
<protein>
    <recommendedName>
        <fullName evidence="6">Probable sugar-binding periplasmic protein</fullName>
    </recommendedName>
</protein>
<dbReference type="InterPro" id="IPR006059">
    <property type="entry name" value="SBP"/>
</dbReference>
<comment type="function">
    <text evidence="5">Part of a binding-protein-dependent transport system for a sugar.</text>
</comment>
<dbReference type="SUPFAM" id="SSF53850">
    <property type="entry name" value="Periplasmic binding protein-like II"/>
    <property type="match status" value="1"/>
</dbReference>
<dbReference type="PANTHER" id="PTHR43649">
    <property type="entry name" value="ARABINOSE-BINDING PROTEIN-RELATED"/>
    <property type="match status" value="1"/>
</dbReference>
<gene>
    <name evidence="8" type="ORF">ACFP3V_00180</name>
</gene>
<dbReference type="InterPro" id="IPR050490">
    <property type="entry name" value="Bact_solute-bd_prot1"/>
</dbReference>
<evidence type="ECO:0000313" key="9">
    <source>
        <dbReference type="Proteomes" id="UP001596174"/>
    </source>
</evidence>
<sequence>MTLSRRAFLAASGAAAAGGAGLLLSGCDSSGGNQPKPSTLEVFSWWTAGGEKDALDSLVNEFHLTHPEIAFDNAAVAGGAGAAAKAELAKRMKEGNPPDTFQAQAGAMLADYVDADQLEDLGFLYESQGWEKVFHPTVLQLIKRNGRYYSVPVDIHHINVLWSNVAVCNRYRADLEPADPAAFIASLKRVRQGNQVTPLAIGLTPDQNWQVKHLMETLLVAHLQADDWAALWRPGNGWEDSRVTDALHDLSQILDLVPAGSAYTWDEACALVAQGKAAYQVMGDWTEAKFTVDFQLQPKRQYHWAATPGTKGLFVFASDCFTLPKGAKHRDATVDWLTECGSQRGQDSFTTVKGAIPPRAKFDADEVTLFDTYSRWSMQEWGKDRVVGSLTHGVVASAAWNSAIDAAITAFVAGQDVAQLQGALAKAAKAHAK</sequence>
<dbReference type="RefSeq" id="WP_380578267.1">
    <property type="nucleotide sequence ID" value="NZ_JBHSQJ010000001.1"/>
</dbReference>
<comment type="similarity">
    <text evidence="2">Belongs to the bacterial solute-binding protein 1 family.</text>
</comment>
<evidence type="ECO:0000256" key="4">
    <source>
        <dbReference type="ARBA" id="ARBA00022729"/>
    </source>
</evidence>
<dbReference type="EMBL" id="JBHSQJ010000001">
    <property type="protein sequence ID" value="MFC5905641.1"/>
    <property type="molecule type" value="Genomic_DNA"/>
</dbReference>
<keyword evidence="3" id="KW-0813">Transport</keyword>
<dbReference type="PROSITE" id="PS51257">
    <property type="entry name" value="PROKAR_LIPOPROTEIN"/>
    <property type="match status" value="1"/>
</dbReference>
<dbReference type="PANTHER" id="PTHR43649:SF28">
    <property type="entry name" value="BINDING PROTEIN COMPONENT OF ABC SUGAR TRANSPORTER-RELATED"/>
    <property type="match status" value="1"/>
</dbReference>
<keyword evidence="4 7" id="KW-0732">Signal</keyword>
<evidence type="ECO:0000256" key="3">
    <source>
        <dbReference type="ARBA" id="ARBA00022448"/>
    </source>
</evidence>
<keyword evidence="9" id="KW-1185">Reference proteome</keyword>
<evidence type="ECO:0000256" key="7">
    <source>
        <dbReference type="SAM" id="SignalP"/>
    </source>
</evidence>
<evidence type="ECO:0000256" key="5">
    <source>
        <dbReference type="ARBA" id="ARBA00049629"/>
    </source>
</evidence>
<organism evidence="8 9">
    <name type="scientific">Streptacidiphilus monticola</name>
    <dbReference type="NCBI Taxonomy" id="2161674"/>
    <lineage>
        <taxon>Bacteria</taxon>
        <taxon>Bacillati</taxon>
        <taxon>Actinomycetota</taxon>
        <taxon>Actinomycetes</taxon>
        <taxon>Kitasatosporales</taxon>
        <taxon>Streptomycetaceae</taxon>
        <taxon>Streptacidiphilus</taxon>
    </lineage>
</organism>
<dbReference type="Proteomes" id="UP001596174">
    <property type="component" value="Unassembled WGS sequence"/>
</dbReference>
<name>A0ABW1FT79_9ACTN</name>
<dbReference type="Gene3D" id="3.40.190.10">
    <property type="entry name" value="Periplasmic binding protein-like II"/>
    <property type="match status" value="2"/>
</dbReference>
<feature type="chain" id="PRO_5046911196" description="Probable sugar-binding periplasmic protein" evidence="7">
    <location>
        <begin position="17"/>
        <end position="433"/>
    </location>
</feature>
<comment type="subcellular location">
    <subcellularLocation>
        <location evidence="1">Cell envelope</location>
    </subcellularLocation>
</comment>
<comment type="caution">
    <text evidence="8">The sequence shown here is derived from an EMBL/GenBank/DDBJ whole genome shotgun (WGS) entry which is preliminary data.</text>
</comment>
<dbReference type="PROSITE" id="PS51318">
    <property type="entry name" value="TAT"/>
    <property type="match status" value="1"/>
</dbReference>
<evidence type="ECO:0000313" key="8">
    <source>
        <dbReference type="EMBL" id="MFC5905641.1"/>
    </source>
</evidence>
<evidence type="ECO:0000256" key="2">
    <source>
        <dbReference type="ARBA" id="ARBA00008520"/>
    </source>
</evidence>
<reference evidence="9" key="1">
    <citation type="journal article" date="2019" name="Int. J. Syst. Evol. Microbiol.">
        <title>The Global Catalogue of Microorganisms (GCM) 10K type strain sequencing project: providing services to taxonomists for standard genome sequencing and annotation.</title>
        <authorList>
            <consortium name="The Broad Institute Genomics Platform"/>
            <consortium name="The Broad Institute Genome Sequencing Center for Infectious Disease"/>
            <person name="Wu L."/>
            <person name="Ma J."/>
        </authorList>
    </citation>
    <scope>NUCLEOTIDE SEQUENCE [LARGE SCALE GENOMIC DNA]</scope>
    <source>
        <strain evidence="9">JCM 4816</strain>
    </source>
</reference>
<evidence type="ECO:0000256" key="6">
    <source>
        <dbReference type="ARBA" id="ARBA00049753"/>
    </source>
</evidence>
<accession>A0ABW1FT79</accession>
<feature type="signal peptide" evidence="7">
    <location>
        <begin position="1"/>
        <end position="16"/>
    </location>
</feature>
<proteinExistence type="inferred from homology"/>
<dbReference type="InterPro" id="IPR006311">
    <property type="entry name" value="TAT_signal"/>
</dbReference>
<dbReference type="Pfam" id="PF01547">
    <property type="entry name" value="SBP_bac_1"/>
    <property type="match status" value="1"/>
</dbReference>